<dbReference type="PROSITE" id="PS51900">
    <property type="entry name" value="CB"/>
    <property type="match status" value="1"/>
</dbReference>
<dbReference type="InterPro" id="IPR013762">
    <property type="entry name" value="Integrase-like_cat_sf"/>
</dbReference>
<keyword evidence="2" id="KW-0238">DNA-binding</keyword>
<dbReference type="PANTHER" id="PTHR30349:SF81">
    <property type="entry name" value="TYROSINE RECOMBINASE XERC"/>
    <property type="match status" value="1"/>
</dbReference>
<dbReference type="PROSITE" id="PS51898">
    <property type="entry name" value="TYR_RECOMBINASE"/>
    <property type="match status" value="1"/>
</dbReference>
<dbReference type="InterPro" id="IPR004107">
    <property type="entry name" value="Integrase_SAM-like_N"/>
</dbReference>
<organism evidence="6">
    <name type="scientific">marine sediment metagenome</name>
    <dbReference type="NCBI Taxonomy" id="412755"/>
    <lineage>
        <taxon>unclassified sequences</taxon>
        <taxon>metagenomes</taxon>
        <taxon>ecological metagenomes</taxon>
    </lineage>
</organism>
<accession>A0A0F9NM92</accession>
<dbReference type="Pfam" id="PF02899">
    <property type="entry name" value="Phage_int_SAM_1"/>
    <property type="match status" value="1"/>
</dbReference>
<proteinExistence type="predicted"/>
<dbReference type="GO" id="GO:0003677">
    <property type="term" value="F:DNA binding"/>
    <property type="evidence" value="ECO:0007669"/>
    <property type="project" value="UniProtKB-KW"/>
</dbReference>
<dbReference type="Pfam" id="PF00589">
    <property type="entry name" value="Phage_integrase"/>
    <property type="match status" value="1"/>
</dbReference>
<dbReference type="AlphaFoldDB" id="A0A0F9NM92"/>
<keyword evidence="1" id="KW-0229">DNA integration</keyword>
<evidence type="ECO:0000256" key="3">
    <source>
        <dbReference type="ARBA" id="ARBA00023172"/>
    </source>
</evidence>
<dbReference type="EMBL" id="LAZR01006750">
    <property type="protein sequence ID" value="KKM89895.1"/>
    <property type="molecule type" value="Genomic_DNA"/>
</dbReference>
<name>A0A0F9NM92_9ZZZZ</name>
<dbReference type="InterPro" id="IPR044068">
    <property type="entry name" value="CB"/>
</dbReference>
<dbReference type="GO" id="GO:0006310">
    <property type="term" value="P:DNA recombination"/>
    <property type="evidence" value="ECO:0007669"/>
    <property type="project" value="UniProtKB-KW"/>
</dbReference>
<dbReference type="InterPro" id="IPR002104">
    <property type="entry name" value="Integrase_catalytic"/>
</dbReference>
<evidence type="ECO:0000256" key="2">
    <source>
        <dbReference type="ARBA" id="ARBA00023125"/>
    </source>
</evidence>
<reference evidence="6" key="1">
    <citation type="journal article" date="2015" name="Nature">
        <title>Complex archaea that bridge the gap between prokaryotes and eukaryotes.</title>
        <authorList>
            <person name="Spang A."/>
            <person name="Saw J.H."/>
            <person name="Jorgensen S.L."/>
            <person name="Zaremba-Niedzwiedzka K."/>
            <person name="Martijn J."/>
            <person name="Lind A.E."/>
            <person name="van Eijk R."/>
            <person name="Schleper C."/>
            <person name="Guy L."/>
            <person name="Ettema T.J."/>
        </authorList>
    </citation>
    <scope>NUCLEOTIDE SEQUENCE</scope>
</reference>
<protein>
    <recommendedName>
        <fullName evidence="7">Tyr recombinase domain-containing protein</fullName>
    </recommendedName>
</protein>
<dbReference type="CDD" id="cd01188">
    <property type="entry name" value="INT_RitA_C_like"/>
    <property type="match status" value="1"/>
</dbReference>
<keyword evidence="3" id="KW-0233">DNA recombination</keyword>
<dbReference type="GO" id="GO:0015074">
    <property type="term" value="P:DNA integration"/>
    <property type="evidence" value="ECO:0007669"/>
    <property type="project" value="UniProtKB-KW"/>
</dbReference>
<evidence type="ECO:0008006" key="7">
    <source>
        <dbReference type="Google" id="ProtNLM"/>
    </source>
</evidence>
<dbReference type="Gene3D" id="1.10.443.10">
    <property type="entry name" value="Intergrase catalytic core"/>
    <property type="match status" value="1"/>
</dbReference>
<dbReference type="InterPro" id="IPR050090">
    <property type="entry name" value="Tyrosine_recombinase_XerCD"/>
</dbReference>
<evidence type="ECO:0000256" key="1">
    <source>
        <dbReference type="ARBA" id="ARBA00022908"/>
    </source>
</evidence>
<dbReference type="Gene3D" id="1.10.150.130">
    <property type="match status" value="1"/>
</dbReference>
<dbReference type="InterPro" id="IPR010998">
    <property type="entry name" value="Integrase_recombinase_N"/>
</dbReference>
<evidence type="ECO:0000313" key="6">
    <source>
        <dbReference type="EMBL" id="KKM89895.1"/>
    </source>
</evidence>
<dbReference type="PANTHER" id="PTHR30349">
    <property type="entry name" value="PHAGE INTEGRASE-RELATED"/>
    <property type="match status" value="1"/>
</dbReference>
<evidence type="ECO:0000259" key="5">
    <source>
        <dbReference type="PROSITE" id="PS51900"/>
    </source>
</evidence>
<dbReference type="InterPro" id="IPR011010">
    <property type="entry name" value="DNA_brk_join_enz"/>
</dbReference>
<evidence type="ECO:0000259" key="4">
    <source>
        <dbReference type="PROSITE" id="PS51898"/>
    </source>
</evidence>
<feature type="domain" description="Tyr recombinase" evidence="4">
    <location>
        <begin position="227"/>
        <end position="410"/>
    </location>
</feature>
<gene>
    <name evidence="6" type="ORF">LCGC14_1244080</name>
</gene>
<comment type="caution">
    <text evidence="6">The sequence shown here is derived from an EMBL/GenBank/DDBJ whole genome shotgun (WGS) entry which is preliminary data.</text>
</comment>
<sequence>MLEKLFKYQGALTRHKNAPFFEERERYLSHRASEGYAQTTLIRISRELFWVANYFQSDEQTSHAITPEEIRKAADNWARKQHRSGRAQSQKWSRELFVQVSTDWFQFLGRLQEPVTKPPWYKSLIEDFATFMECERGLSSITIRNECWQAEQFLHWYQSQDCNLSSVRVSDVDRFFITYGKERWSRVSMASSAKALRAFFRHAEMRNWSNSNISESIQRPRLFAQENLPMGPSWDDVRRLFDSMKTKQPSDIRDSAIIMFFAIYGMRSSEVANLRLEEIDWENNQIKIIRKKQRRSQVYPLIPEVGNALIRYLQLVRPRCRRRTVFLTLRAPIKPLSISGLYNLVNKRIKKLGIRTLHRGPHAVRHACATHLVSEGLSLKEIGDHLGHRSTSATRIYAKVDLPNLREVAEFNYGGAL</sequence>
<feature type="domain" description="Core-binding (CB)" evidence="5">
    <location>
        <begin position="115"/>
        <end position="204"/>
    </location>
</feature>
<dbReference type="SUPFAM" id="SSF56349">
    <property type="entry name" value="DNA breaking-rejoining enzymes"/>
    <property type="match status" value="1"/>
</dbReference>